<dbReference type="InterPro" id="IPR018060">
    <property type="entry name" value="HTH_AraC"/>
</dbReference>
<dbReference type="GO" id="GO:0043565">
    <property type="term" value="F:sequence-specific DNA binding"/>
    <property type="evidence" value="ECO:0007669"/>
    <property type="project" value="InterPro"/>
</dbReference>
<protein>
    <submittedName>
        <fullName evidence="5">AraC family transcriptional regulator</fullName>
    </submittedName>
</protein>
<evidence type="ECO:0000256" key="3">
    <source>
        <dbReference type="ARBA" id="ARBA00023163"/>
    </source>
</evidence>
<evidence type="ECO:0000313" key="5">
    <source>
        <dbReference type="EMBL" id="ANU75870.1"/>
    </source>
</evidence>
<keyword evidence="1" id="KW-0805">Transcription regulation</keyword>
<accession>A0A1C7I887</accession>
<dbReference type="PROSITE" id="PS01124">
    <property type="entry name" value="HTH_ARAC_FAMILY_2"/>
    <property type="match status" value="1"/>
</dbReference>
<dbReference type="InterPro" id="IPR009057">
    <property type="entry name" value="Homeodomain-like_sf"/>
</dbReference>
<organism evidence="5 6">
    <name type="scientific">Blautia pseudococcoides</name>
    <dbReference type="NCBI Taxonomy" id="1796616"/>
    <lineage>
        <taxon>Bacteria</taxon>
        <taxon>Bacillati</taxon>
        <taxon>Bacillota</taxon>
        <taxon>Clostridia</taxon>
        <taxon>Lachnospirales</taxon>
        <taxon>Lachnospiraceae</taxon>
        <taxon>Blautia</taxon>
    </lineage>
</organism>
<evidence type="ECO:0000256" key="1">
    <source>
        <dbReference type="ARBA" id="ARBA00023015"/>
    </source>
</evidence>
<feature type="domain" description="HTH araC/xylS-type" evidence="4">
    <location>
        <begin position="295"/>
        <end position="393"/>
    </location>
</feature>
<dbReference type="Pfam" id="PF12833">
    <property type="entry name" value="HTH_18"/>
    <property type="match status" value="1"/>
</dbReference>
<evidence type="ECO:0000313" key="6">
    <source>
        <dbReference type="Proteomes" id="UP000092574"/>
    </source>
</evidence>
<dbReference type="GO" id="GO:0003700">
    <property type="term" value="F:DNA-binding transcription factor activity"/>
    <property type="evidence" value="ECO:0007669"/>
    <property type="project" value="InterPro"/>
</dbReference>
<dbReference type="SMART" id="SM00342">
    <property type="entry name" value="HTH_ARAC"/>
    <property type="match status" value="1"/>
</dbReference>
<dbReference type="InterPro" id="IPR018062">
    <property type="entry name" value="HTH_AraC-typ_CS"/>
</dbReference>
<reference evidence="5" key="1">
    <citation type="submission" date="2017-04" db="EMBL/GenBank/DDBJ databases">
        <title>Complete Genome Sequences of Twelve Strains of a Stable Defined Moderately Diverse Mouse Microbiota 2 (sDMDMm2).</title>
        <authorList>
            <person name="Uchimura Y."/>
            <person name="Wyss M."/>
            <person name="Brugiroux S."/>
            <person name="Limenitakis J.P."/>
            <person name="Stecher B."/>
            <person name="McCoy K.D."/>
            <person name="Macpherson A.J."/>
        </authorList>
    </citation>
    <scope>NUCLEOTIDE SEQUENCE</scope>
    <source>
        <strain evidence="5">YL58</strain>
    </source>
</reference>
<dbReference type="AlphaFoldDB" id="A0A1C7I887"/>
<dbReference type="Gene3D" id="1.10.10.60">
    <property type="entry name" value="Homeodomain-like"/>
    <property type="match status" value="2"/>
</dbReference>
<dbReference type="Proteomes" id="UP000092574">
    <property type="component" value="Chromosome"/>
</dbReference>
<name>A0A1C7I887_9FIRM</name>
<proteinExistence type="predicted"/>
<dbReference type="STRING" id="1796616.A4V09_08870"/>
<gene>
    <name evidence="5" type="ORF">A4V09_08870</name>
</gene>
<dbReference type="PANTHER" id="PTHR43280">
    <property type="entry name" value="ARAC-FAMILY TRANSCRIPTIONAL REGULATOR"/>
    <property type="match status" value="1"/>
</dbReference>
<keyword evidence="3" id="KW-0804">Transcription</keyword>
<evidence type="ECO:0000256" key="2">
    <source>
        <dbReference type="ARBA" id="ARBA00023125"/>
    </source>
</evidence>
<dbReference type="PANTHER" id="PTHR43280:SF34">
    <property type="entry name" value="ARAC-FAMILY TRANSCRIPTIONAL REGULATOR"/>
    <property type="match status" value="1"/>
</dbReference>
<sequence>MQKSQTEYSTYLFTHLSELQNIGIFAIKDTEIISYQKNSAHNPLHHCAELQTYLIESAKKQSIPYICKDDHQAYFACIRTSQKYYLAGPMCTTFFNKTQRHKFYRTYGIPETAEKNLHLFTVTEILHLVCILAKIVTDTEYTDRQLLNANHLIPVTREQEAEEQILFTLKSDEEDFYRHSYQEERRLLDMVREGNVAEAVRLSKEMDPEVGKLGASELTHWRNMLVIGVTLCARAAIEGGLMPYAAYRLSGYYINKGSECKDIMQILAYRNHAIEELTKRVQELKTRRHTSSYTEQCKDYVKKHFREKIYLDDIAGKLGISSSYLSRLFKKEAGICIQDYVNDVRIERAANLLIYSEESIPRIAEYVNFPSQSYFGKIFKAKKNMTPRQYRESYKPTEFLEEK</sequence>
<dbReference type="EMBL" id="CP015405">
    <property type="protein sequence ID" value="ANU75870.1"/>
    <property type="molecule type" value="Genomic_DNA"/>
</dbReference>
<dbReference type="PROSITE" id="PS00041">
    <property type="entry name" value="HTH_ARAC_FAMILY_1"/>
    <property type="match status" value="1"/>
</dbReference>
<dbReference type="SUPFAM" id="SSF46689">
    <property type="entry name" value="Homeodomain-like"/>
    <property type="match status" value="2"/>
</dbReference>
<evidence type="ECO:0000259" key="4">
    <source>
        <dbReference type="PROSITE" id="PS01124"/>
    </source>
</evidence>
<keyword evidence="2" id="KW-0238">DNA-binding</keyword>
<dbReference type="OrthoDB" id="184994at2"/>
<dbReference type="KEGG" id="byl:A4V09_08870"/>
<keyword evidence="6" id="KW-1185">Reference proteome</keyword>